<keyword evidence="2" id="KW-0378">Hydrolase</keyword>
<dbReference type="RefSeq" id="WP_186970193.1">
    <property type="nucleotide sequence ID" value="NZ_JACOPK010000007.1"/>
</dbReference>
<gene>
    <name evidence="3" type="ORF">H8S02_08670</name>
</gene>
<dbReference type="EC" id="3.2.2.n1" evidence="2"/>
<dbReference type="Gene3D" id="3.40.50.450">
    <property type="match status" value="1"/>
</dbReference>
<dbReference type="SUPFAM" id="SSF102405">
    <property type="entry name" value="MCP/YpsA-like"/>
    <property type="match status" value="1"/>
</dbReference>
<name>A0ABR7GNY6_9FIRM</name>
<keyword evidence="4" id="KW-1185">Reference proteome</keyword>
<dbReference type="InterPro" id="IPR031100">
    <property type="entry name" value="LOG_fam"/>
</dbReference>
<dbReference type="Pfam" id="PF03641">
    <property type="entry name" value="Lysine_decarbox"/>
    <property type="match status" value="1"/>
</dbReference>
<evidence type="ECO:0000256" key="1">
    <source>
        <dbReference type="ARBA" id="ARBA00006763"/>
    </source>
</evidence>
<proteinExistence type="inferred from homology"/>
<evidence type="ECO:0000313" key="3">
    <source>
        <dbReference type="EMBL" id="MBC5696017.1"/>
    </source>
</evidence>
<reference evidence="3 4" key="1">
    <citation type="submission" date="2020-08" db="EMBL/GenBank/DDBJ databases">
        <title>Genome public.</title>
        <authorList>
            <person name="Liu C."/>
            <person name="Sun Q."/>
        </authorList>
    </citation>
    <scope>NUCLEOTIDE SEQUENCE [LARGE SCALE GENOMIC DNA]</scope>
    <source>
        <strain evidence="3 4">M2</strain>
    </source>
</reference>
<dbReference type="InterPro" id="IPR005269">
    <property type="entry name" value="LOG"/>
</dbReference>
<sequence length="176" mass="19100">MNITVYLGASRGNSPALEQAVRALGAWIGESGNSLVYGGSKSGLMGVLAESTLHAGGRVTGVEPQFFIDAELQYDAIDELIVTETMAERRTKMIELGDAFIAMPGGTGTLEEISEVMSMRALGHLDAPCILYNLNGYYDDLRSLLCRMIDAGLSTEERQRGIFFASTLDEIRELLK</sequence>
<dbReference type="NCBIfam" id="TIGR00730">
    <property type="entry name" value="Rossman fold protein, TIGR00730 family"/>
    <property type="match status" value="1"/>
</dbReference>
<dbReference type="Proteomes" id="UP000641741">
    <property type="component" value="Unassembled WGS sequence"/>
</dbReference>
<comment type="similarity">
    <text evidence="1 2">Belongs to the LOG family.</text>
</comment>
<organism evidence="3 4">
    <name type="scientific">Agathobaculum hominis</name>
    <dbReference type="NCBI Taxonomy" id="2763014"/>
    <lineage>
        <taxon>Bacteria</taxon>
        <taxon>Bacillati</taxon>
        <taxon>Bacillota</taxon>
        <taxon>Clostridia</taxon>
        <taxon>Eubacteriales</taxon>
        <taxon>Butyricicoccaceae</taxon>
        <taxon>Agathobaculum</taxon>
    </lineage>
</organism>
<protein>
    <recommendedName>
        <fullName evidence="2">Cytokinin riboside 5'-monophosphate phosphoribohydrolase</fullName>
        <ecNumber evidence="2">3.2.2.n1</ecNumber>
    </recommendedName>
</protein>
<dbReference type="EMBL" id="JACOPK010000007">
    <property type="protein sequence ID" value="MBC5696017.1"/>
    <property type="molecule type" value="Genomic_DNA"/>
</dbReference>
<comment type="caution">
    <text evidence="3">The sequence shown here is derived from an EMBL/GenBank/DDBJ whole genome shotgun (WGS) entry which is preliminary data.</text>
</comment>
<dbReference type="PANTHER" id="PTHR31223">
    <property type="entry name" value="LOG FAMILY PROTEIN YJL055W"/>
    <property type="match status" value="1"/>
</dbReference>
<accession>A0ABR7GNY6</accession>
<evidence type="ECO:0000256" key="2">
    <source>
        <dbReference type="RuleBase" id="RU363015"/>
    </source>
</evidence>
<evidence type="ECO:0000313" key="4">
    <source>
        <dbReference type="Proteomes" id="UP000641741"/>
    </source>
</evidence>
<keyword evidence="2" id="KW-0203">Cytokinin biosynthesis</keyword>
<dbReference type="PANTHER" id="PTHR31223:SF70">
    <property type="entry name" value="LOG FAMILY PROTEIN YJL055W"/>
    <property type="match status" value="1"/>
</dbReference>